<evidence type="ECO:0000256" key="10">
    <source>
        <dbReference type="ARBA" id="ARBA00023027"/>
    </source>
</evidence>
<dbReference type="InterPro" id="IPR013149">
    <property type="entry name" value="ADH-like_C"/>
</dbReference>
<dbReference type="FunFam" id="3.40.50.720:FF:000003">
    <property type="entry name" value="S-(hydroxymethyl)glutathione dehydrogenase"/>
    <property type="match status" value="1"/>
</dbReference>
<protein>
    <recommendedName>
        <fullName evidence="4">S-formylglutathione hydrolase</fullName>
        <ecNumber evidence="3">3.1.2.12</ecNumber>
    </recommendedName>
</protein>
<keyword evidence="10" id="KW-0520">NAD</keyword>
<dbReference type="Proteomes" id="UP000008983">
    <property type="component" value="Unassembled WGS sequence"/>
</dbReference>
<dbReference type="Pfam" id="PF08240">
    <property type="entry name" value="ADH_N"/>
    <property type="match status" value="1"/>
</dbReference>
<feature type="domain" description="Alcohol dehydrogenase-like C-terminal" evidence="13">
    <location>
        <begin position="209"/>
        <end position="346"/>
    </location>
</feature>
<keyword evidence="8 12" id="KW-0862">Zinc</keyword>
<evidence type="ECO:0000256" key="4">
    <source>
        <dbReference type="ARBA" id="ARBA00016774"/>
    </source>
</evidence>
<dbReference type="Pfam" id="PF00107">
    <property type="entry name" value="ADH_zinc_N"/>
    <property type="match status" value="1"/>
</dbReference>
<comment type="similarity">
    <text evidence="2">Belongs to the esterase D family.</text>
</comment>
<dbReference type="InterPro" id="IPR014186">
    <property type="entry name" value="S-formylglutathione_hydrol"/>
</dbReference>
<dbReference type="InParanoid" id="G0QS47"/>
<dbReference type="GO" id="GO:0018738">
    <property type="term" value="F:S-formylglutathione hydrolase activity"/>
    <property type="evidence" value="ECO:0007669"/>
    <property type="project" value="UniProtKB-EC"/>
</dbReference>
<comment type="similarity">
    <text evidence="12">Belongs to the zinc-containing alcohol dehydrogenase family.</text>
</comment>
<feature type="domain" description="Alcohol dehydrogenase-like N-terminal" evidence="14">
    <location>
        <begin position="43"/>
        <end position="167"/>
    </location>
</feature>
<dbReference type="PROSITE" id="PS00059">
    <property type="entry name" value="ADH_ZINC"/>
    <property type="match status" value="1"/>
</dbReference>
<dbReference type="Pfam" id="PF00756">
    <property type="entry name" value="Esterase"/>
    <property type="match status" value="1"/>
</dbReference>
<dbReference type="NCBIfam" id="TIGR02821">
    <property type="entry name" value="fghA_ester_D"/>
    <property type="match status" value="1"/>
</dbReference>
<feature type="active site" description="Charge relay system" evidence="11">
    <location>
        <position position="550"/>
    </location>
</feature>
<organism evidence="15 16">
    <name type="scientific">Ichthyophthirius multifiliis</name>
    <name type="common">White spot disease agent</name>
    <name type="synonym">Ich</name>
    <dbReference type="NCBI Taxonomy" id="5932"/>
    <lineage>
        <taxon>Eukaryota</taxon>
        <taxon>Sar</taxon>
        <taxon>Alveolata</taxon>
        <taxon>Ciliophora</taxon>
        <taxon>Intramacronucleata</taxon>
        <taxon>Oligohymenophorea</taxon>
        <taxon>Hymenostomatida</taxon>
        <taxon>Ophryoglenina</taxon>
        <taxon>Ichthyophthirius</taxon>
    </lineage>
</organism>
<accession>G0QS47</accession>
<name>G0QS47_ICHMU</name>
<dbReference type="GO" id="GO:0052689">
    <property type="term" value="F:carboxylic ester hydrolase activity"/>
    <property type="evidence" value="ECO:0007669"/>
    <property type="project" value="UniProtKB-KW"/>
</dbReference>
<dbReference type="InterPro" id="IPR000801">
    <property type="entry name" value="Esterase-like"/>
</dbReference>
<dbReference type="SUPFAM" id="SSF53474">
    <property type="entry name" value="alpha/beta-Hydrolases"/>
    <property type="match status" value="1"/>
</dbReference>
<dbReference type="AlphaFoldDB" id="G0QS47"/>
<proteinExistence type="inferred from homology"/>
<dbReference type="FunFam" id="3.40.50.1820:FF:000002">
    <property type="entry name" value="S-formylglutathione hydrolase"/>
    <property type="match status" value="1"/>
</dbReference>
<evidence type="ECO:0000256" key="2">
    <source>
        <dbReference type="ARBA" id="ARBA00005622"/>
    </source>
</evidence>
<evidence type="ECO:0000256" key="11">
    <source>
        <dbReference type="PIRSR" id="PIRSR614186-1"/>
    </source>
</evidence>
<dbReference type="EC" id="3.1.2.12" evidence="3"/>
<dbReference type="eggNOG" id="KOG3101">
    <property type="taxonomic scope" value="Eukaryota"/>
</dbReference>
<feature type="active site" description="Charge relay system" evidence="11">
    <location>
        <position position="660"/>
    </location>
</feature>
<dbReference type="SUPFAM" id="SSF51735">
    <property type="entry name" value="NAD(P)-binding Rossmann-fold domains"/>
    <property type="match status" value="1"/>
</dbReference>
<feature type="active site" description="Charge relay system" evidence="11">
    <location>
        <position position="628"/>
    </location>
</feature>
<dbReference type="GO" id="GO:0005829">
    <property type="term" value="C:cytosol"/>
    <property type="evidence" value="ECO:0007669"/>
    <property type="project" value="TreeGrafter"/>
</dbReference>
<dbReference type="PANTHER" id="PTHR43880:SF12">
    <property type="entry name" value="ALCOHOL DEHYDROGENASE CLASS-3"/>
    <property type="match status" value="1"/>
</dbReference>
<comment type="cofactor">
    <cofactor evidence="1 12">
        <name>Zn(2+)</name>
        <dbReference type="ChEBI" id="CHEBI:29105"/>
    </cofactor>
</comment>
<keyword evidence="5" id="KW-0719">Serine esterase</keyword>
<dbReference type="PANTHER" id="PTHR43880">
    <property type="entry name" value="ALCOHOL DEHYDROGENASE"/>
    <property type="match status" value="1"/>
</dbReference>
<keyword evidence="16" id="KW-1185">Reference proteome</keyword>
<evidence type="ECO:0000259" key="13">
    <source>
        <dbReference type="Pfam" id="PF00107"/>
    </source>
</evidence>
<dbReference type="GO" id="GO:0046294">
    <property type="term" value="P:formaldehyde catabolic process"/>
    <property type="evidence" value="ECO:0007669"/>
    <property type="project" value="InterPro"/>
</dbReference>
<evidence type="ECO:0000256" key="7">
    <source>
        <dbReference type="ARBA" id="ARBA00022801"/>
    </source>
</evidence>
<keyword evidence="6 12" id="KW-0479">Metal-binding</keyword>
<gene>
    <name evidence="15" type="ORF">IMG5_099220</name>
</gene>
<sequence>MKILTNLRKSNNLQSCCSLGSQKAFRLHRCISRSSKKRRSPFKVLANALCHTDIYTLEGHDPEGLVPSILGHEAAGIVESVGEDVTSVKQGDLVIPCYTPECREFSCIYCCSETTNLCPKIRSFQGKGLMPDGTSRFSKEGKQIFHFMGCSTFSEYTVVAEISCAKINSQADANQICLLGCGISTGWGAAMNTCKVRNGSSVVVFGLGAVGLSVVQACKMRGAKKIVGIDLNSLKFDVAKQFGCTECWNPTEVQKNYGKSIKEHLLQLETWGYDYTFDCTGVTSVMRDALEISHRGFGESCVIGVAASGHEIQTRPFQLITGRQWKGTAFGGWKSRTEVPQLVQQVQRGELQIEQFITHKIEGLQNVNQAIDALHSGNCLRAVVQINNRPGYVKEEAYKYVPSVYASHRTFNGYVKRVRHFSKVNDCVMSFSIFIPDFKKRIDQYPPVLYYLSGLTCSDENALVKSGFASFASKYQIAVVFPDTSPRGVKIEGDNDNWDFGVGAGFYLDATVDKWAKNYNMYSYICQELPKVVGDYFPVDISKAGITGHSMGGLGALSLFLKNPHKYLSVSAFAPICNPTQCDFGKKAYQGYLGSVDNGKQYDPTELLKNLNDLGDKKKILIDYGDQDEFNHQLLISNFEKVAHEKKYPVEIRVQANHGHQYYFVQSFIEDHFLHHAKYLKQL</sequence>
<keyword evidence="9" id="KW-0560">Oxidoreductase</keyword>
<evidence type="ECO:0000256" key="5">
    <source>
        <dbReference type="ARBA" id="ARBA00022487"/>
    </source>
</evidence>
<dbReference type="Gene3D" id="3.90.180.10">
    <property type="entry name" value="Medium-chain alcohol dehydrogenases, catalytic domain"/>
    <property type="match status" value="1"/>
</dbReference>
<evidence type="ECO:0000256" key="1">
    <source>
        <dbReference type="ARBA" id="ARBA00001947"/>
    </source>
</evidence>
<evidence type="ECO:0000256" key="8">
    <source>
        <dbReference type="ARBA" id="ARBA00022833"/>
    </source>
</evidence>
<dbReference type="InterPro" id="IPR036291">
    <property type="entry name" value="NAD(P)-bd_dom_sf"/>
</dbReference>
<dbReference type="EMBL" id="GL983805">
    <property type="protein sequence ID" value="EGR31960.1"/>
    <property type="molecule type" value="Genomic_DNA"/>
</dbReference>
<dbReference type="InterPro" id="IPR002328">
    <property type="entry name" value="ADH_Zn_CS"/>
</dbReference>
<dbReference type="InterPro" id="IPR011032">
    <property type="entry name" value="GroES-like_sf"/>
</dbReference>
<dbReference type="GeneID" id="14908112"/>
<dbReference type="InterPro" id="IPR013154">
    <property type="entry name" value="ADH-like_N"/>
</dbReference>
<dbReference type="OrthoDB" id="417550at2759"/>
<dbReference type="Gene3D" id="3.40.50.1820">
    <property type="entry name" value="alpha/beta hydrolase"/>
    <property type="match status" value="1"/>
</dbReference>
<evidence type="ECO:0000256" key="12">
    <source>
        <dbReference type="RuleBase" id="RU361277"/>
    </source>
</evidence>
<evidence type="ECO:0000256" key="3">
    <source>
        <dbReference type="ARBA" id="ARBA00012479"/>
    </source>
</evidence>
<dbReference type="GO" id="GO:0008270">
    <property type="term" value="F:zinc ion binding"/>
    <property type="evidence" value="ECO:0007669"/>
    <property type="project" value="InterPro"/>
</dbReference>
<evidence type="ECO:0000313" key="16">
    <source>
        <dbReference type="Proteomes" id="UP000008983"/>
    </source>
</evidence>
<dbReference type="eggNOG" id="KOG0022">
    <property type="taxonomic scope" value="Eukaryota"/>
</dbReference>
<evidence type="ECO:0000313" key="15">
    <source>
        <dbReference type="EMBL" id="EGR31960.1"/>
    </source>
</evidence>
<dbReference type="STRING" id="857967.G0QS47"/>
<dbReference type="OMA" id="DCIFCQS"/>
<dbReference type="Gene3D" id="3.40.50.720">
    <property type="entry name" value="NAD(P)-binding Rossmann-like Domain"/>
    <property type="match status" value="1"/>
</dbReference>
<evidence type="ECO:0000256" key="6">
    <source>
        <dbReference type="ARBA" id="ARBA00022723"/>
    </source>
</evidence>
<reference evidence="15 16" key="1">
    <citation type="submission" date="2011-07" db="EMBL/GenBank/DDBJ databases">
        <authorList>
            <person name="Coyne R."/>
            <person name="Brami D."/>
            <person name="Johnson J."/>
            <person name="Hostetler J."/>
            <person name="Hannick L."/>
            <person name="Clark T."/>
            <person name="Cassidy-Hanley D."/>
            <person name="Inman J."/>
        </authorList>
    </citation>
    <scope>NUCLEOTIDE SEQUENCE [LARGE SCALE GENOMIC DNA]</scope>
    <source>
        <strain evidence="15 16">G5</strain>
    </source>
</reference>
<dbReference type="InterPro" id="IPR029058">
    <property type="entry name" value="AB_hydrolase_fold"/>
</dbReference>
<keyword evidence="7" id="KW-0378">Hydrolase</keyword>
<dbReference type="RefSeq" id="XP_004035446.1">
    <property type="nucleotide sequence ID" value="XM_004035398.1"/>
</dbReference>
<dbReference type="GO" id="GO:0051903">
    <property type="term" value="F:S-(hydroxymethyl)glutathione dehydrogenase [NAD(P)+] activity"/>
    <property type="evidence" value="ECO:0007669"/>
    <property type="project" value="TreeGrafter"/>
</dbReference>
<dbReference type="SUPFAM" id="SSF50129">
    <property type="entry name" value="GroES-like"/>
    <property type="match status" value="2"/>
</dbReference>
<evidence type="ECO:0000256" key="9">
    <source>
        <dbReference type="ARBA" id="ARBA00023002"/>
    </source>
</evidence>
<evidence type="ECO:0000259" key="14">
    <source>
        <dbReference type="Pfam" id="PF08240"/>
    </source>
</evidence>